<dbReference type="Gene3D" id="3.40.50.12780">
    <property type="entry name" value="N-terminal domain of ligase-like"/>
    <property type="match status" value="1"/>
</dbReference>
<dbReference type="Proteomes" id="UP001165378">
    <property type="component" value="Unassembled WGS sequence"/>
</dbReference>
<dbReference type="PANTHER" id="PTHR43767">
    <property type="entry name" value="LONG-CHAIN-FATTY-ACID--COA LIGASE"/>
    <property type="match status" value="1"/>
</dbReference>
<evidence type="ECO:0000313" key="4">
    <source>
        <dbReference type="Proteomes" id="UP001165378"/>
    </source>
</evidence>
<comment type="caution">
    <text evidence="3">The sequence shown here is derived from an EMBL/GenBank/DDBJ whole genome shotgun (WGS) entry which is preliminary data.</text>
</comment>
<dbReference type="Gene3D" id="3.30.300.30">
    <property type="match status" value="1"/>
</dbReference>
<feature type="domain" description="AMP-binding enzyme C-terminal" evidence="2">
    <location>
        <begin position="446"/>
        <end position="521"/>
    </location>
</feature>
<dbReference type="PANTHER" id="PTHR43767:SF1">
    <property type="entry name" value="NONRIBOSOMAL PEPTIDE SYNTHASE PES1 (EUROFUNG)-RELATED"/>
    <property type="match status" value="1"/>
</dbReference>
<dbReference type="NCBIfam" id="NF005863">
    <property type="entry name" value="PRK07798.1"/>
    <property type="match status" value="1"/>
</dbReference>
<proteinExistence type="predicted"/>
<keyword evidence="4" id="KW-1185">Reference proteome</keyword>
<dbReference type="InterPro" id="IPR045851">
    <property type="entry name" value="AMP-bd_C_sf"/>
</dbReference>
<dbReference type="RefSeq" id="WP_235056690.1">
    <property type="nucleotide sequence ID" value="NZ_JAKFHA010000028.1"/>
</dbReference>
<dbReference type="Pfam" id="PF13193">
    <property type="entry name" value="AMP-binding_C"/>
    <property type="match status" value="1"/>
</dbReference>
<sequence length="537" mass="57416">MTTDPTFNLADLFEAVVDAVPGRPALIAGDVRLTYRQLDERANRVAAHLAASGVRPGDFVGIHAWNRAEWIETMIGVHKARAVPININYRYVEAELRYLFENSGMVALVVERAYADVVARIVPDFPALKHVVLLEDGTDTAQTVPGAARYEDALAAASPERGFQPRSGDDLYGLYTGGTTGMPKCVLWRSEDIFFAALQAGRAGKPKAASHEDVAGDAAAAAGHVMMGLAPMMHGGGQWSMWNTFYMGNTYLLWTGRRFEPDTVMALVEQEKVLSLSVVGDGMARPLADWYEENKGKYDLSSLMAVSNGGAPMSAPVRNQLEKVAGLFVIDSFGASETGAAARQAGAPGGATRFASSKTTTVLDDDLKPVEPGSGQVGRLAVSGHIPLGYHGDDEKTRATFLIDGDGNRWVLPGDFAQIEEDGTLTLLGRGSATINTGGEKVFPDEVEAALKAHPDVFDAVVVGVPDPRFGQRVTALVVPREGTAPTFEEISAHARTLIAGYKAPKEIHFVDAIERTAAGKVDLRAAKHRAEELSGS</sequence>
<evidence type="ECO:0000313" key="3">
    <source>
        <dbReference type="EMBL" id="MCF2531973.1"/>
    </source>
</evidence>
<feature type="domain" description="AMP-dependent synthetase/ligase" evidence="1">
    <location>
        <begin position="13"/>
        <end position="385"/>
    </location>
</feature>
<dbReference type="Pfam" id="PF00501">
    <property type="entry name" value="AMP-binding"/>
    <property type="match status" value="1"/>
</dbReference>
<evidence type="ECO:0000259" key="1">
    <source>
        <dbReference type="Pfam" id="PF00501"/>
    </source>
</evidence>
<dbReference type="InterPro" id="IPR042099">
    <property type="entry name" value="ANL_N_sf"/>
</dbReference>
<dbReference type="GO" id="GO:0016878">
    <property type="term" value="F:acid-thiol ligase activity"/>
    <property type="evidence" value="ECO:0007669"/>
    <property type="project" value="UniProtKB-ARBA"/>
</dbReference>
<accession>A0AA41U2N9</accession>
<organism evidence="3 4">
    <name type="scientific">Yinghuangia soli</name>
    <dbReference type="NCBI Taxonomy" id="2908204"/>
    <lineage>
        <taxon>Bacteria</taxon>
        <taxon>Bacillati</taxon>
        <taxon>Actinomycetota</taxon>
        <taxon>Actinomycetes</taxon>
        <taxon>Kitasatosporales</taxon>
        <taxon>Streptomycetaceae</taxon>
        <taxon>Yinghuangia</taxon>
    </lineage>
</organism>
<protein>
    <submittedName>
        <fullName evidence="3">Acyl-CoA synthetase</fullName>
    </submittedName>
</protein>
<evidence type="ECO:0000259" key="2">
    <source>
        <dbReference type="Pfam" id="PF13193"/>
    </source>
</evidence>
<dbReference type="EMBL" id="JAKFHA010000028">
    <property type="protein sequence ID" value="MCF2531973.1"/>
    <property type="molecule type" value="Genomic_DNA"/>
</dbReference>
<name>A0AA41U2N9_9ACTN</name>
<dbReference type="InterPro" id="IPR025110">
    <property type="entry name" value="AMP-bd_C"/>
</dbReference>
<dbReference type="InterPro" id="IPR000873">
    <property type="entry name" value="AMP-dep_synth/lig_dom"/>
</dbReference>
<reference evidence="3" key="1">
    <citation type="submission" date="2022-01" db="EMBL/GenBank/DDBJ databases">
        <title>Genome-Based Taxonomic Classification of the Phylum Actinobacteria.</title>
        <authorList>
            <person name="Gao Y."/>
        </authorList>
    </citation>
    <scope>NUCLEOTIDE SEQUENCE</scope>
    <source>
        <strain evidence="3">KLBMP 8922</strain>
    </source>
</reference>
<dbReference type="SUPFAM" id="SSF56801">
    <property type="entry name" value="Acetyl-CoA synthetase-like"/>
    <property type="match status" value="1"/>
</dbReference>
<dbReference type="InterPro" id="IPR050237">
    <property type="entry name" value="ATP-dep_AMP-bd_enzyme"/>
</dbReference>
<gene>
    <name evidence="3" type="ORF">LZ495_32820</name>
</gene>
<dbReference type="AlphaFoldDB" id="A0AA41U2N9"/>